<reference evidence="1" key="1">
    <citation type="submission" date="2020-05" db="EMBL/GenBank/DDBJ databases">
        <title>Large-scale comparative analyses of tick genomes elucidate their genetic diversity and vector capacities.</title>
        <authorList>
            <person name="Jia N."/>
            <person name="Wang J."/>
            <person name="Shi W."/>
            <person name="Du L."/>
            <person name="Sun Y."/>
            <person name="Zhan W."/>
            <person name="Jiang J."/>
            <person name="Wang Q."/>
            <person name="Zhang B."/>
            <person name="Ji P."/>
            <person name="Sakyi L.B."/>
            <person name="Cui X."/>
            <person name="Yuan T."/>
            <person name="Jiang B."/>
            <person name="Yang W."/>
            <person name="Lam T.T.-Y."/>
            <person name="Chang Q."/>
            <person name="Ding S."/>
            <person name="Wang X."/>
            <person name="Zhu J."/>
            <person name="Ruan X."/>
            <person name="Zhao L."/>
            <person name="Wei J."/>
            <person name="Que T."/>
            <person name="Du C."/>
            <person name="Cheng J."/>
            <person name="Dai P."/>
            <person name="Han X."/>
            <person name="Huang E."/>
            <person name="Gao Y."/>
            <person name="Liu J."/>
            <person name="Shao H."/>
            <person name="Ye R."/>
            <person name="Li L."/>
            <person name="Wei W."/>
            <person name="Wang X."/>
            <person name="Wang C."/>
            <person name="Yang T."/>
            <person name="Huo Q."/>
            <person name="Li W."/>
            <person name="Guo W."/>
            <person name="Chen H."/>
            <person name="Zhou L."/>
            <person name="Ni X."/>
            <person name="Tian J."/>
            <person name="Zhou Y."/>
            <person name="Sheng Y."/>
            <person name="Liu T."/>
            <person name="Pan Y."/>
            <person name="Xia L."/>
            <person name="Li J."/>
            <person name="Zhao F."/>
            <person name="Cao W."/>
        </authorList>
    </citation>
    <scope>NUCLEOTIDE SEQUENCE</scope>
    <source>
        <strain evidence="1">Dsil-2018</strain>
    </source>
</reference>
<accession>A0ACB8CV97</accession>
<evidence type="ECO:0000313" key="2">
    <source>
        <dbReference type="Proteomes" id="UP000821865"/>
    </source>
</evidence>
<keyword evidence="2" id="KW-1185">Reference proteome</keyword>
<proteinExistence type="predicted"/>
<name>A0ACB8CV97_DERSI</name>
<dbReference type="Proteomes" id="UP000821865">
    <property type="component" value="Chromosome 4"/>
</dbReference>
<evidence type="ECO:0000313" key="1">
    <source>
        <dbReference type="EMBL" id="KAH7953112.1"/>
    </source>
</evidence>
<protein>
    <submittedName>
        <fullName evidence="1">Uncharacterized protein</fullName>
    </submittedName>
</protein>
<comment type="caution">
    <text evidence="1">The sequence shown here is derived from an EMBL/GenBank/DDBJ whole genome shotgun (WGS) entry which is preliminary data.</text>
</comment>
<organism evidence="1 2">
    <name type="scientific">Dermacentor silvarum</name>
    <name type="common">Tick</name>
    <dbReference type="NCBI Taxonomy" id="543639"/>
    <lineage>
        <taxon>Eukaryota</taxon>
        <taxon>Metazoa</taxon>
        <taxon>Ecdysozoa</taxon>
        <taxon>Arthropoda</taxon>
        <taxon>Chelicerata</taxon>
        <taxon>Arachnida</taxon>
        <taxon>Acari</taxon>
        <taxon>Parasitiformes</taxon>
        <taxon>Ixodida</taxon>
        <taxon>Ixodoidea</taxon>
        <taxon>Ixodidae</taxon>
        <taxon>Rhipicephalinae</taxon>
        <taxon>Dermacentor</taxon>
    </lineage>
</organism>
<gene>
    <name evidence="1" type="ORF">HPB49_004867</name>
</gene>
<sequence>MKLLQEQAGHTCDASFAGVGPTVQFTDTVHRWLVLMDVSNCTQHIHQKNADCKQFESAGGERLIWLETSFLDYLADLKNGKRLFRIPFAKRDAAQRKVWLQRISPADFNPTLWSRLCEGFLYLGVIPSVYQKGYVVRIKTEVETGDTVKYPGKQGYGTLNRKGDKTNPCGVPYFLTYGFGFEVAKMEFCRSVDQSELVMDEEEAEQAAAPATADKSGTDQGADKEVRVSVPQTPAVTMSSVGEHQETASTNAVGVGPVLQDEGPTGESSDATSVSQTQQAASIKPAVDESALGNMDAETTPAKRRHDDVSAVSQEQRLRQVEASLEANGVKKKPRSAVRTRASFLARGGKEVNS</sequence>
<dbReference type="EMBL" id="CM023473">
    <property type="protein sequence ID" value="KAH7953112.1"/>
    <property type="molecule type" value="Genomic_DNA"/>
</dbReference>